<protein>
    <submittedName>
        <fullName evidence="3">NUDIX domain-containing protein</fullName>
    </submittedName>
</protein>
<dbReference type="InterPro" id="IPR015797">
    <property type="entry name" value="NUDIX_hydrolase-like_dom_sf"/>
</dbReference>
<evidence type="ECO:0000259" key="1">
    <source>
        <dbReference type="Pfam" id="PF00293"/>
    </source>
</evidence>
<dbReference type="Gene3D" id="3.90.79.10">
    <property type="entry name" value="Nucleoside Triphosphate Pyrophosphohydrolase"/>
    <property type="match status" value="1"/>
</dbReference>
<proteinExistence type="predicted"/>
<dbReference type="EMBL" id="JAQQXR010000002">
    <property type="protein sequence ID" value="MDC8757138.1"/>
    <property type="molecule type" value="Genomic_DNA"/>
</dbReference>
<name>A0ABT5JYA8_9BURK</name>
<organism evidence="3 4">
    <name type="scientific">Janthinobacterium fluminis</name>
    <dbReference type="NCBI Taxonomy" id="2987524"/>
    <lineage>
        <taxon>Bacteria</taxon>
        <taxon>Pseudomonadati</taxon>
        <taxon>Pseudomonadota</taxon>
        <taxon>Betaproteobacteria</taxon>
        <taxon>Burkholderiales</taxon>
        <taxon>Oxalobacteraceae</taxon>
        <taxon>Janthinobacterium</taxon>
    </lineage>
</organism>
<comment type="caution">
    <text evidence="3">The sequence shown here is derived from an EMBL/GenBank/DDBJ whole genome shotgun (WGS) entry which is preliminary data.</text>
</comment>
<dbReference type="PANTHER" id="PTHR43736">
    <property type="entry name" value="ADP-RIBOSE PYROPHOSPHATASE"/>
    <property type="match status" value="1"/>
</dbReference>
<reference evidence="3 4" key="1">
    <citation type="submission" date="2022-10" db="EMBL/GenBank/DDBJ databases">
        <title>Janthinobacterium sp. hw3 Genome sequencing.</title>
        <authorList>
            <person name="Park S."/>
        </authorList>
    </citation>
    <scope>NUCLEOTIDE SEQUENCE [LARGE SCALE GENOMIC DNA]</scope>
    <source>
        <strain evidence="4">hw3</strain>
    </source>
</reference>
<dbReference type="Pfam" id="PF21906">
    <property type="entry name" value="WHD_NrtR"/>
    <property type="match status" value="1"/>
</dbReference>
<dbReference type="InterPro" id="IPR036388">
    <property type="entry name" value="WH-like_DNA-bd_sf"/>
</dbReference>
<dbReference type="SUPFAM" id="SSF46785">
    <property type="entry name" value="Winged helix' DNA-binding domain"/>
    <property type="match status" value="1"/>
</dbReference>
<feature type="domain" description="Nudix hydrolase" evidence="1">
    <location>
        <begin position="11"/>
        <end position="117"/>
    </location>
</feature>
<gene>
    <name evidence="3" type="ORF">OIK44_05990</name>
</gene>
<evidence type="ECO:0000259" key="2">
    <source>
        <dbReference type="Pfam" id="PF21906"/>
    </source>
</evidence>
<dbReference type="Pfam" id="PF00293">
    <property type="entry name" value="NUDIX"/>
    <property type="match status" value="1"/>
</dbReference>
<dbReference type="CDD" id="cd18873">
    <property type="entry name" value="NUDIX_NadM_like"/>
    <property type="match status" value="1"/>
</dbReference>
<dbReference type="InterPro" id="IPR054105">
    <property type="entry name" value="WHD_NrtR"/>
</dbReference>
<dbReference type="PANTHER" id="PTHR43736:SF4">
    <property type="entry name" value="SLR1690 PROTEIN"/>
    <property type="match status" value="1"/>
</dbReference>
<dbReference type="SUPFAM" id="SSF55811">
    <property type="entry name" value="Nudix"/>
    <property type="match status" value="1"/>
</dbReference>
<dbReference type="Proteomes" id="UP001221208">
    <property type="component" value="Unassembled WGS sequence"/>
</dbReference>
<dbReference type="InterPro" id="IPR000086">
    <property type="entry name" value="NUDIX_hydrolase_dom"/>
</dbReference>
<accession>A0ABT5JYA8</accession>
<evidence type="ECO:0000313" key="4">
    <source>
        <dbReference type="Proteomes" id="UP001221208"/>
    </source>
</evidence>
<feature type="domain" description="NrtR DNA-binding winged helix" evidence="2">
    <location>
        <begin position="146"/>
        <end position="206"/>
    </location>
</feature>
<keyword evidence="4" id="KW-1185">Reference proteome</keyword>
<sequence length="221" mass="24574">MNDVICTVDVVLLTIKDNGLSVALLKRDREPYKDVLALPGGFVHVREDADARGAAMRVLKEKTGIVAPYLEQLATFSGPLRDPRGWSLSIAYYALVSFEVIGRAGHPDVQMLSVDQRLELPFDHRGIVDAAVARLRSKSQYSSLPCYLAGDTFTLPQLQRIYEALMGEPLNKVSFRRKMAEMAMLEAVEGRMEAGGAHRPAQLYRLKPALREHLAVLERGL</sequence>
<dbReference type="RefSeq" id="WP_273669825.1">
    <property type="nucleotide sequence ID" value="NZ_JAQQXR010000002.1"/>
</dbReference>
<dbReference type="Gene3D" id="1.10.10.10">
    <property type="entry name" value="Winged helix-like DNA-binding domain superfamily/Winged helix DNA-binding domain"/>
    <property type="match status" value="1"/>
</dbReference>
<dbReference type="InterPro" id="IPR036390">
    <property type="entry name" value="WH_DNA-bd_sf"/>
</dbReference>
<evidence type="ECO:0000313" key="3">
    <source>
        <dbReference type="EMBL" id="MDC8757138.1"/>
    </source>
</evidence>